<dbReference type="EMBL" id="CM042050">
    <property type="protein sequence ID" value="KAI3734841.1"/>
    <property type="molecule type" value="Genomic_DNA"/>
</dbReference>
<organism evidence="1 2">
    <name type="scientific">Arctium lappa</name>
    <name type="common">Greater burdock</name>
    <name type="synonym">Lappa major</name>
    <dbReference type="NCBI Taxonomy" id="4217"/>
    <lineage>
        <taxon>Eukaryota</taxon>
        <taxon>Viridiplantae</taxon>
        <taxon>Streptophyta</taxon>
        <taxon>Embryophyta</taxon>
        <taxon>Tracheophyta</taxon>
        <taxon>Spermatophyta</taxon>
        <taxon>Magnoliopsida</taxon>
        <taxon>eudicotyledons</taxon>
        <taxon>Gunneridae</taxon>
        <taxon>Pentapetalae</taxon>
        <taxon>asterids</taxon>
        <taxon>campanulids</taxon>
        <taxon>Asterales</taxon>
        <taxon>Asteraceae</taxon>
        <taxon>Carduoideae</taxon>
        <taxon>Cardueae</taxon>
        <taxon>Arctiinae</taxon>
        <taxon>Arctium</taxon>
    </lineage>
</organism>
<protein>
    <submittedName>
        <fullName evidence="1">Uncharacterized protein</fullName>
    </submittedName>
</protein>
<reference evidence="2" key="1">
    <citation type="journal article" date="2022" name="Mol. Ecol. Resour.">
        <title>The genomes of chicory, endive, great burdock and yacon provide insights into Asteraceae palaeo-polyploidization history and plant inulin production.</title>
        <authorList>
            <person name="Fan W."/>
            <person name="Wang S."/>
            <person name="Wang H."/>
            <person name="Wang A."/>
            <person name="Jiang F."/>
            <person name="Liu H."/>
            <person name="Zhao H."/>
            <person name="Xu D."/>
            <person name="Zhang Y."/>
        </authorList>
    </citation>
    <scope>NUCLEOTIDE SEQUENCE [LARGE SCALE GENOMIC DNA]</scope>
    <source>
        <strain evidence="2">cv. Niubang</strain>
    </source>
</reference>
<proteinExistence type="predicted"/>
<comment type="caution">
    <text evidence="1">The sequence shown here is derived from an EMBL/GenBank/DDBJ whole genome shotgun (WGS) entry which is preliminary data.</text>
</comment>
<name>A0ACB9CKP8_ARCLA</name>
<evidence type="ECO:0000313" key="2">
    <source>
        <dbReference type="Proteomes" id="UP001055879"/>
    </source>
</evidence>
<accession>A0ACB9CKP8</accession>
<dbReference type="Proteomes" id="UP001055879">
    <property type="component" value="Linkage Group LG04"/>
</dbReference>
<evidence type="ECO:0000313" key="1">
    <source>
        <dbReference type="EMBL" id="KAI3734841.1"/>
    </source>
</evidence>
<sequence>MIAVLGTTLRASGTVRRLACEQSKSCGGAHGEPDTETCDFVGTFGRELLKLTHGVTHEKVLDVFKGFLLGFWGTDHSILNWATRGSKGAIFGRFLQEENTRLKLGNILGARFLHEFFQFFVGITHSKGSTNWFMPRGIRGKSLEPIDPEIERTVRHRRKASKVRRRILMGEERPLNEEIPPPPPPPPPMRVPMRSFANPNMAAINRGIQAPAVAANNFEIKYGTIQMLQQKQFGGAPTEDPHAHLRSFEKICNTFKINGVSDDAVKLRLFNFSLKGRAQIWEESLPNGQITTWAEMTAAFLQKFFPPGRTTQLMAEITHFAQWDQETLYEAWERYKDMLKKCPHHGLHGWVIIQTFFGGLHPQYKNDITAAAGGELMNKTYEEAVELIENLAEHSYATPRADTRRVANVQESDELKAIKAQLATITNQLKGASIQPTHHYEGDIPDLFPASHEPEQVQFLQNRNNRPRNDPFSNTYNEGWKRHPNFSWNQPQNQPRETMGQQQQQYGNNSNFNSSSHANNVYRPPGYNQRRQEEGQSGEKKPGLEDVLMKFITKMDSTVDGITSSVSNLTTTVGTVKAATEQNTASIQILERQMGQIAEALQSRNQGQFPSQTERKPREDCKAIHLRSGKNVIGDPTREQVADNSEGKGTKMDPVEGEESEVDEEIEMDRPEVKDKEKEQESTTVKQPIKPTIPKVPYPNRLKAHKDDLNFAKFLEVFKKLHINIPFADALAQMPSYVKFLKDILSNKRKIEEQATVALTEECSAIIQHKLPPKLKDPGSFTIPVHIGTSEFSKALCDLGASINLMPLSIFRKLGLGEVQPTTITLQLADRSIKYPYGVIEDVLIKVDKFYFPVDFVVLDMDEDKEIPLILGRPFLATGGALIDVRGGKLTLRVGEEEAVFNVFRAAKHSMESNGCYRVDTIDSLRRDTYSQQVSDDQLMKVLTGIETDSEKEEVKQLNALPTFKGHRRPQIEDLGAPIPKSQPSSQVPPKLELKQLPEHLEYAYLGDHETLPVIISSHLSADKKEKLLRVLREHQAAIGWTIADLKGLSPTFCTHRINIEEGYRPAVQHQRRLNSNMKEVVRKEILKLLDAGIIYPVPDSPWVSPVQVVPKKGGITVVRNNKNELIPSRTVTGWRVCIDYRKLNDATKKDHFPLPFIDQMLERLAGHEYYCFLDGYSGYNQIPIAPEDQDKTTFTCPFGTFAYRRMPFGLCNAPATFQRCMLAIFSDMVERTIEIFMDDFSVFGPSFDTCLAHLEAVLQRCKETSLVLNWEKCHFMVTEGIVLGHKVSKEGIEVDKAKVAVIENLPYPNSVKGVRSFLGHAGFYRRFIKDFSKITKPLCSLLLKDAKFEFSDECISAFDRLKKELTSAPILTAPDWNLPFVLMCDASDTAVGAVLGQKKDKRLHVIYYASKTLDEAQINYATTEKELLAVVYACEKFRSYLVGAKVVVYTDHSALKYLMAKKDAKPRLIRWVLLLQEFDLEILDKRGSENTVADHLSRLEDNGIKDESIINDSFPDEQLLKVNHSEPWYADLVNYLVGAVVPYNMNSHQKKKFFSDAKRYYWDDPYLYKLCADGMIRRCVPNEEKADIINHCHTLECGGHFSTDRTVAKILQSGFFWPSMFKETREFISRCDRCQRVGNMTKRDEMPMNIFMEVELFDVWGIDFMGPFPNSGRNEYILEAVDYVSKWVEAIATPTNDSKVVIKFLQKNIFSRFGVPRALISDGGSHFCNRYLDAVLKKYSVKHKVTTPYHPQANGLAEVSNRELKQILEKTVSASRKDWSSKLDDALWAYRTAFKTPLGTTPYRLVFGKSCHLPVELEHKAYWAIKQLNMNLKDAGQHRFLQLNELEEIRQDAFENATIYKERTKRFHDRRLHHKVIVPNMRVLLFNSRLRLFPGKLKSKWSGPFTVKEVFPYGTVELQGKDGTTFKVNGQRVKPYYGGETVYRDSEKFPCYTIMARTRPTTTTPRFPLYSRMTPAERAALRMQSNPDVTQRRQFMRQRELLPEKGIRLAELPPTSTIPATIEHNGWGHFCAARSGYDPEIVAEFYASLHQGIFSDHGEVVIGGTRVTITPNLIREFYHLPQLEDSICERMIGGVSSIPGVADRDIRSGQIASSLRRNGSDRWTTGEMLKKVELHHDLAFWMVFVKSSLQPSRHTTEVDNAVARVLYCIQHDLPIDIPHIILLEIVDAASDADRGVLPFPSLITHFFRLAGIASRHLHDGAPDLNKRTYNLQLTYAAKLDRQRMLAYEHLSYDVEVADEEDAQSDDDDEEYSSRSQPPTPDSPTHELVLHQDQSTPPYVTRLEARIEHTINRVEYAITEISGLRAAVDHIEDQLSDGRYGREYTRRRRRGTNWFMPRGIRGKSLEPIDPEIERTVRHRRKASKVRRRILMGEERPLNEEIPPPPPPPPPMRVPMRSFANPNMAAINRGIQAPAVAANNFEIKYGTIQMLQQKQFGGAPTEDPHAHLRSFEKICNTFKINGVSDDAVKLRLFNFSLKGRAQIWEESLPNGQITTWAEMTAAFLQKFFPPGRTTQLMAEITHFAQWDQETLYEAWERYKDMLKKCPHHGLHGWVIIQTFFGGLHPQYKNDITAAAGGALMNKTYEEAVELIENLAEHSYATPRADTRRVANVQESDELKAIKAQLATITNQLKGASIQPTHHYEGDIPDLFPASHEPEQVQFLQNRNNRPRNDPFSNTYNEGWKRHPNFSWNQPQNQPRETMGQQQQQYGNNSNFNSSSHANNVYRPPGYNQRRQEEGQSGEKKPGLEDVLMKFITKMDSTVDGITSSVSNLTTTVGTVKAATEQNTASIQILERQMGQIAEALQSRNQGQFPSQTERKPREDCKAIHLRSGKNVIGDPTREQVADNSEGKGTKMDPVEGEESEVDEEIEMDRPEVKDKEKEQESTTVKQPIKPTIPKVPYPNRLKAHKDDLNFAKFLEVFKKLHINIPFADALAQMPSYVKFLKDILSNKRKIEEQATVALTEECSAIIQHKLPPKLKDPGSFTIPVHIGTSEFSKALCDLGASINLMPLSIFRKLGLGEVQPTTITLQLADRSIKYPYGVIEDVLIKVDKFYFPVDFVVLDMDEDKEIPLILGRPFLATGGALIDVRGGKLTLRVGEEEAVFNVFRAAKHSMESNGCYRVDTIDSLRRDTYSQQVSDDQLMKVLTGIETDSEKEEVKQLNALPTFKGHRRPQIEDLGAPIPKSQPSSQVPPKLELKQLPEHLEYAYLGDHETLPVIISSHLSADKKEKLLRVLREHQAAIGWTIADLKGLSPTFCTHRINIEEGYRPAVQHQRRLNSNMKEVVRKEILKLLDAGIIYPVPDSPWVSPVQVVPKKGGITVVRNNKNELIPSRTVTGWRVCIDYRKLNDATKKDHFPLPFIDQMLERLAGHEYYCFLDGYSGYNQIPIAPEDQDKTTFTCPFGTFAYRRMPFGLCNAPATFQRCMLAIFSDMVERTIEIFMDDFSVFGPSFDTCLAHLEAVLQRCKETSLVLNWEKCHFMVTEGIVLGHKVSKEGIEVDKAKVAVIENLPYPNSVKGVRSFLGHAGFYRRFIKDFSKITKPLCSLLLKDAKFEFSDECISAFDRLKKELTSAPILTAPDWNLPFVLMCDASDTAVGAVLGQKKDKRLHVIYYASKTLDEAQINYATTEKELLAFVYACEKFRSYLVGAKVVVYTDHSALKYLMAKKDAKPRLIRWVLLLQEFDLEILDKRGSENTVADHLSRLEDNGIKDESIINDSFPDEQLLKVNHSEPWYADLVNYLVGAVVPYNMNSHQKKKFFSDAKRYYWDDPYLYKLCADGMIRRCVPNEEKADIINHCHTLECGGHFSTDRTVAKILQSGFFWPSMFKETREFISRCDRCQRVGNMTKRDEMPMNIFMEVELFDVWGIDFMGPFPNSGRNEYILVAVDYVSKWVEAIATPTNDSKVVIKFLQKNIFSRFGVPRALISDGGSHFRNRYLDAVLKKYSVKHKVTTPYHPQANGLAEVSNRELKQILEKTVSASRKDWSSKLDDALWAYRTAFKTPLGTTPYRLVFGKSCHLPVELEHKAYWAIKQLNMNLKDAGQHRFLQLNELEEIRQDAFENATIYKERTKRFHDRRLHHKVIVPNMRVLLFNSRLRLFPGKLKSQWSGPFTVKEVFPYGTVELQGKDGTTFKVNGQRVKPYYGGETVYRDSEKFPCYTIMARTRPTTTTPRFPLYSRMTPAERAALRMQSNPDVTQRRQFMRQRELLPEKGIRLAELPPTSTIPATIEHNGWGHFCAARSGYDPEIVAEFYASLHQGIFSDHGEVVIGGTRVTITPNLIREFYHLPQLEDSICERMIGGVSSIPGVADRDIRSGQIASSLRRNGSDRWTTGEMLKKVELHHDLAFWMVFVKSSLQPSRHTTEVDNAVARVLYCIQHDLPIDIPHIILLEIVDAASDADRGVLPFPSLITHFFRLAGIASRHLHDGAPDLNKRTYNLQLTYAAKLDRQRMLAYEHLSYDVEVADEEDAQSDDDDEEYSSRSQPPTPDSPTHELVLHQDQSTPPYVTRLEARIEHTINRVEYAITEISGLRAAVDHIEDQLSDGRYGREYTRRRRRGGA</sequence>
<reference evidence="1 2" key="2">
    <citation type="journal article" date="2022" name="Mol. Ecol. Resour.">
        <title>The genomes of chicory, endive, great burdock and yacon provide insights into Asteraceae paleo-polyploidization history and plant inulin production.</title>
        <authorList>
            <person name="Fan W."/>
            <person name="Wang S."/>
            <person name="Wang H."/>
            <person name="Wang A."/>
            <person name="Jiang F."/>
            <person name="Liu H."/>
            <person name="Zhao H."/>
            <person name="Xu D."/>
            <person name="Zhang Y."/>
        </authorList>
    </citation>
    <scope>NUCLEOTIDE SEQUENCE [LARGE SCALE GENOMIC DNA]</scope>
    <source>
        <strain evidence="2">cv. Niubang</strain>
    </source>
</reference>
<keyword evidence="2" id="KW-1185">Reference proteome</keyword>
<gene>
    <name evidence="1" type="ORF">L6452_14321</name>
</gene>